<keyword evidence="2 4" id="KW-0689">Ribosomal protein</keyword>
<protein>
    <recommendedName>
        <fullName evidence="4">60S ribosomal protein L7a</fullName>
    </recommendedName>
</protein>
<feature type="compositionally biased region" description="Basic and acidic residues" evidence="5">
    <location>
        <begin position="245"/>
        <end position="258"/>
    </location>
</feature>
<feature type="compositionally biased region" description="Basic and acidic residues" evidence="5">
    <location>
        <begin position="16"/>
        <end position="32"/>
    </location>
</feature>
<feature type="region of interest" description="Disordered" evidence="5">
    <location>
        <begin position="229"/>
        <end position="258"/>
    </location>
</feature>
<dbReference type="InterPro" id="IPR050257">
    <property type="entry name" value="eL8/uL1-like"/>
</dbReference>
<dbReference type="FunFam" id="3.30.1330.30:FF:000003">
    <property type="entry name" value="60S ribosomal protein L7a"/>
    <property type="match status" value="1"/>
</dbReference>
<evidence type="ECO:0000256" key="3">
    <source>
        <dbReference type="ARBA" id="ARBA00023274"/>
    </source>
</evidence>
<evidence type="ECO:0000256" key="5">
    <source>
        <dbReference type="SAM" id="MobiDB-lite"/>
    </source>
</evidence>
<dbReference type="EMBL" id="JALJOS010000020">
    <property type="protein sequence ID" value="KAK9826582.1"/>
    <property type="molecule type" value="Genomic_DNA"/>
</dbReference>
<dbReference type="GO" id="GO:0003723">
    <property type="term" value="F:RNA binding"/>
    <property type="evidence" value="ECO:0007669"/>
    <property type="project" value="UniProtKB-UniRule"/>
</dbReference>
<evidence type="ECO:0000313" key="7">
    <source>
        <dbReference type="EMBL" id="KAK9826582.1"/>
    </source>
</evidence>
<dbReference type="InterPro" id="IPR018492">
    <property type="entry name" value="Ribosomal_eL8/Nhp2"/>
</dbReference>
<comment type="function">
    <text evidence="4">Component of the ribosome.</text>
</comment>
<reference evidence="7 8" key="1">
    <citation type="journal article" date="2024" name="Nat. Commun.">
        <title>Phylogenomics reveals the evolutionary origins of lichenization in chlorophyte algae.</title>
        <authorList>
            <person name="Puginier C."/>
            <person name="Libourel C."/>
            <person name="Otte J."/>
            <person name="Skaloud P."/>
            <person name="Haon M."/>
            <person name="Grisel S."/>
            <person name="Petersen M."/>
            <person name="Berrin J.G."/>
            <person name="Delaux P.M."/>
            <person name="Dal Grande F."/>
            <person name="Keller J."/>
        </authorList>
    </citation>
    <scope>NUCLEOTIDE SEQUENCE [LARGE SCALE GENOMIC DNA]</scope>
    <source>
        <strain evidence="7 8">SAG 2145</strain>
    </source>
</reference>
<dbReference type="InterPro" id="IPR004038">
    <property type="entry name" value="Ribosomal_eL8/eL30/eS12/Gad45"/>
</dbReference>
<gene>
    <name evidence="7" type="ORF">WJX74_004198</name>
</gene>
<evidence type="ECO:0000256" key="4">
    <source>
        <dbReference type="RuleBase" id="RU367042"/>
    </source>
</evidence>
<keyword evidence="8" id="KW-1185">Reference proteome</keyword>
<dbReference type="InterPro" id="IPR029064">
    <property type="entry name" value="Ribosomal_eL30-like_sf"/>
</dbReference>
<proteinExistence type="inferred from homology"/>
<comment type="similarity">
    <text evidence="1 4">Belongs to the eukaryotic ribosomal protein eL8 family.</text>
</comment>
<dbReference type="Proteomes" id="UP001438707">
    <property type="component" value="Unassembled WGS sequence"/>
</dbReference>
<dbReference type="Pfam" id="PF01248">
    <property type="entry name" value="Ribosomal_L7Ae"/>
    <property type="match status" value="1"/>
</dbReference>
<organism evidence="7 8">
    <name type="scientific">Apatococcus lobatus</name>
    <dbReference type="NCBI Taxonomy" id="904363"/>
    <lineage>
        <taxon>Eukaryota</taxon>
        <taxon>Viridiplantae</taxon>
        <taxon>Chlorophyta</taxon>
        <taxon>core chlorophytes</taxon>
        <taxon>Trebouxiophyceae</taxon>
        <taxon>Chlorellales</taxon>
        <taxon>Chlorellaceae</taxon>
        <taxon>Apatococcus</taxon>
    </lineage>
</organism>
<evidence type="ECO:0000259" key="6">
    <source>
        <dbReference type="Pfam" id="PF01248"/>
    </source>
</evidence>
<evidence type="ECO:0000256" key="1">
    <source>
        <dbReference type="ARBA" id="ARBA00007337"/>
    </source>
</evidence>
<name>A0AAW1QYU5_9CHLO</name>
<dbReference type="InterPro" id="IPR001921">
    <property type="entry name" value="Ribosomal_eL8_euk"/>
</dbReference>
<dbReference type="SUPFAM" id="SSF55315">
    <property type="entry name" value="L30e-like"/>
    <property type="match status" value="1"/>
</dbReference>
<dbReference type="PRINTS" id="PR00882">
    <property type="entry name" value="RIBOSOMALL7A"/>
</dbReference>
<comment type="caution">
    <text evidence="7">The sequence shown here is derived from an EMBL/GenBank/DDBJ whole genome shotgun (WGS) entry which is preliminary data.</text>
</comment>
<dbReference type="PRINTS" id="PR00881">
    <property type="entry name" value="L7ARS6FAMILY"/>
</dbReference>
<sequence length="258" mass="29147">MAPKRRPAAAPAGVKKAAEPKKAANPLFEKRPKTFGVGGVPPPKKDVHRFVKWPKYVRIQRQRRVLNQRLKVPPALNRFTKAIDKNTAQNIFKLLLKYRPEDKAAKKERLLREAEAREQNKTVEKKRPVVVKFGINHVTTLVEQGKAQLVVIAHDVDPIELVIWLPALCRRMGVPYMIVKCKARLGTVVHMKTATALALTAVKSEDQREFAKLVETAKQTFNEGPRVSWGGGILGPKSQAKAKKREKERNRELAQRLA</sequence>
<feature type="region of interest" description="Disordered" evidence="5">
    <location>
        <begin position="1"/>
        <end position="41"/>
    </location>
</feature>
<dbReference type="GO" id="GO:0022625">
    <property type="term" value="C:cytosolic large ribosomal subunit"/>
    <property type="evidence" value="ECO:0007669"/>
    <property type="project" value="UniProtKB-UniRule"/>
</dbReference>
<evidence type="ECO:0000313" key="8">
    <source>
        <dbReference type="Proteomes" id="UP001438707"/>
    </source>
</evidence>
<feature type="domain" description="Ribosomal protein eL8/eL30/eS12/Gadd45" evidence="6">
    <location>
        <begin position="123"/>
        <end position="209"/>
    </location>
</feature>
<accession>A0AAW1QYU5</accession>
<dbReference type="AlphaFoldDB" id="A0AAW1QYU5"/>
<keyword evidence="3 4" id="KW-0687">Ribonucleoprotein</keyword>
<evidence type="ECO:0000256" key="2">
    <source>
        <dbReference type="ARBA" id="ARBA00022980"/>
    </source>
</evidence>
<dbReference type="Gene3D" id="3.30.1330.30">
    <property type="match status" value="1"/>
</dbReference>
<dbReference type="PANTHER" id="PTHR23105">
    <property type="entry name" value="RIBOSOMAL PROTEIN L7AE FAMILY MEMBER"/>
    <property type="match status" value="1"/>
</dbReference>